<accession>A0ABT2ZDZ6</accession>
<dbReference type="InterPro" id="IPR050681">
    <property type="entry name" value="CDF/SLC30A"/>
</dbReference>
<dbReference type="InterPro" id="IPR002524">
    <property type="entry name" value="Cation_efflux"/>
</dbReference>
<comment type="caution">
    <text evidence="12">The sequence shown here is derived from an EMBL/GenBank/DDBJ whole genome shotgun (WGS) entry which is preliminary data.</text>
</comment>
<dbReference type="Pfam" id="PF01545">
    <property type="entry name" value="Cation_efflux"/>
    <property type="match status" value="1"/>
</dbReference>
<feature type="transmembrane region" description="Helical" evidence="9">
    <location>
        <begin position="50"/>
        <end position="70"/>
    </location>
</feature>
<feature type="domain" description="Cation efflux protein cytoplasmic" evidence="11">
    <location>
        <begin position="219"/>
        <end position="292"/>
    </location>
</feature>
<dbReference type="InterPro" id="IPR027470">
    <property type="entry name" value="Cation_efflux_CTD"/>
</dbReference>
<keyword evidence="3" id="KW-0813">Transport</keyword>
<evidence type="ECO:0000259" key="10">
    <source>
        <dbReference type="Pfam" id="PF01545"/>
    </source>
</evidence>
<evidence type="ECO:0000256" key="6">
    <source>
        <dbReference type="ARBA" id="ARBA00022989"/>
    </source>
</evidence>
<dbReference type="SUPFAM" id="SSF161111">
    <property type="entry name" value="Cation efflux protein transmembrane domain-like"/>
    <property type="match status" value="1"/>
</dbReference>
<evidence type="ECO:0000256" key="9">
    <source>
        <dbReference type="SAM" id="Phobius"/>
    </source>
</evidence>
<feature type="domain" description="Cation efflux protein transmembrane" evidence="10">
    <location>
        <begin position="25"/>
        <end position="215"/>
    </location>
</feature>
<evidence type="ECO:0000256" key="2">
    <source>
        <dbReference type="ARBA" id="ARBA00008873"/>
    </source>
</evidence>
<evidence type="ECO:0000313" key="12">
    <source>
        <dbReference type="EMBL" id="MCV2869363.1"/>
    </source>
</evidence>
<dbReference type="InterPro" id="IPR058533">
    <property type="entry name" value="Cation_efflux_TM"/>
</dbReference>
<gene>
    <name evidence="12" type="ORF">OEW28_12080</name>
</gene>
<keyword evidence="6 9" id="KW-1133">Transmembrane helix</keyword>
<dbReference type="PANTHER" id="PTHR11562:SF17">
    <property type="entry name" value="RE54080P-RELATED"/>
    <property type="match status" value="1"/>
</dbReference>
<dbReference type="SUPFAM" id="SSF160240">
    <property type="entry name" value="Cation efflux protein cytoplasmic domain-like"/>
    <property type="match status" value="1"/>
</dbReference>
<feature type="transmembrane region" description="Helical" evidence="9">
    <location>
        <begin position="125"/>
        <end position="147"/>
    </location>
</feature>
<keyword evidence="5" id="KW-0864">Zinc transport</keyword>
<feature type="transmembrane region" description="Helical" evidence="9">
    <location>
        <begin position="21"/>
        <end position="44"/>
    </location>
</feature>
<dbReference type="InterPro" id="IPR027469">
    <property type="entry name" value="Cation_efflux_TMD_sf"/>
</dbReference>
<keyword evidence="13" id="KW-1185">Reference proteome</keyword>
<organism evidence="12 13">
    <name type="scientific">Albidovulum marisflavi</name>
    <dbReference type="NCBI Taxonomy" id="2984159"/>
    <lineage>
        <taxon>Bacteria</taxon>
        <taxon>Pseudomonadati</taxon>
        <taxon>Pseudomonadota</taxon>
        <taxon>Alphaproteobacteria</taxon>
        <taxon>Rhodobacterales</taxon>
        <taxon>Paracoccaceae</taxon>
        <taxon>Albidovulum</taxon>
    </lineage>
</organism>
<feature type="transmembrane region" description="Helical" evidence="9">
    <location>
        <begin position="159"/>
        <end position="180"/>
    </location>
</feature>
<dbReference type="Gene3D" id="1.20.1510.10">
    <property type="entry name" value="Cation efflux protein transmembrane domain"/>
    <property type="match status" value="1"/>
</dbReference>
<dbReference type="Pfam" id="PF16916">
    <property type="entry name" value="ZT_dimer"/>
    <property type="match status" value="1"/>
</dbReference>
<proteinExistence type="inferred from homology"/>
<evidence type="ECO:0000256" key="3">
    <source>
        <dbReference type="ARBA" id="ARBA00022448"/>
    </source>
</evidence>
<keyword evidence="5" id="KW-0862">Zinc</keyword>
<dbReference type="InterPro" id="IPR036837">
    <property type="entry name" value="Cation_efflux_CTD_sf"/>
</dbReference>
<feature type="transmembrane region" description="Helical" evidence="9">
    <location>
        <begin position="91"/>
        <end position="113"/>
    </location>
</feature>
<dbReference type="Proteomes" id="UP001652542">
    <property type="component" value="Unassembled WGS sequence"/>
</dbReference>
<dbReference type="PANTHER" id="PTHR11562">
    <property type="entry name" value="CATION EFFLUX PROTEIN/ ZINC TRANSPORTER"/>
    <property type="match status" value="1"/>
</dbReference>
<dbReference type="RefSeq" id="WP_263735028.1">
    <property type="nucleotide sequence ID" value="NZ_JAOWKY010000003.1"/>
</dbReference>
<comment type="subcellular location">
    <subcellularLocation>
        <location evidence="1">Membrane</location>
        <topology evidence="1">Multi-pass membrane protein</topology>
    </subcellularLocation>
</comment>
<dbReference type="EMBL" id="JAOWKY010000003">
    <property type="protein sequence ID" value="MCV2869363.1"/>
    <property type="molecule type" value="Genomic_DNA"/>
</dbReference>
<evidence type="ECO:0000259" key="11">
    <source>
        <dbReference type="Pfam" id="PF16916"/>
    </source>
</evidence>
<reference evidence="12 13" key="1">
    <citation type="submission" date="2022-10" db="EMBL/GenBank/DDBJ databases">
        <title>Defluviimonas sp. nov., isolated from ocean surface water.</title>
        <authorList>
            <person name="He W."/>
            <person name="Wang L."/>
            <person name="Zhang D.-F."/>
        </authorList>
    </citation>
    <scope>NUCLEOTIDE SEQUENCE [LARGE SCALE GENOMIC DNA]</scope>
    <source>
        <strain evidence="12 13">WL0002</strain>
    </source>
</reference>
<comment type="similarity">
    <text evidence="2">Belongs to the cation diffusion facilitator (CDF) transporter (TC 2.A.4) family. SLC30A subfamily.</text>
</comment>
<evidence type="ECO:0000256" key="1">
    <source>
        <dbReference type="ARBA" id="ARBA00004141"/>
    </source>
</evidence>
<keyword evidence="7" id="KW-0406">Ion transport</keyword>
<protein>
    <submittedName>
        <fullName evidence="12">Cation diffusion facilitator family transporter</fullName>
    </submittedName>
</protein>
<evidence type="ECO:0000256" key="8">
    <source>
        <dbReference type="ARBA" id="ARBA00023136"/>
    </source>
</evidence>
<evidence type="ECO:0000313" key="13">
    <source>
        <dbReference type="Proteomes" id="UP001652542"/>
    </source>
</evidence>
<evidence type="ECO:0000256" key="5">
    <source>
        <dbReference type="ARBA" id="ARBA00022906"/>
    </source>
</evidence>
<sequence length="303" mass="32754">MPHDHAHGHRHHRQGDDGKGDWQVAAAVAVNLFLTVAQIVGGIVAGSVALIADAIHNFSDALALIIAFAARRIARLPANPDMSFGYGRAEVIAALVNYTVLIVICLWLGYSAVERLIDPPPVQGMIVMLLAGVALVVDLATAALTYGPSRDSMNIRAAFLHNLSDAGTSVAVIVSGFLVLWYDWRLADPLITLVISVWILWQSLAEIGPAIRILMLGAPSDLDPQEIRKRIVGIEGVAGMHHLHLWQIDEERNSLEAHLVLAEGQEPPVVLRRVKAMLEDDFGLKHTTFEVERSGDTCAGGSC</sequence>
<keyword evidence="8 9" id="KW-0472">Membrane</keyword>
<keyword evidence="4 9" id="KW-0812">Transmembrane</keyword>
<dbReference type="NCBIfam" id="TIGR01297">
    <property type="entry name" value="CDF"/>
    <property type="match status" value="1"/>
</dbReference>
<evidence type="ECO:0000256" key="4">
    <source>
        <dbReference type="ARBA" id="ARBA00022692"/>
    </source>
</evidence>
<evidence type="ECO:0000256" key="7">
    <source>
        <dbReference type="ARBA" id="ARBA00023065"/>
    </source>
</evidence>
<name>A0ABT2ZDZ6_9RHOB</name>